<organism evidence="1">
    <name type="scientific">Chromera velia CCMP2878</name>
    <dbReference type="NCBI Taxonomy" id="1169474"/>
    <lineage>
        <taxon>Eukaryota</taxon>
        <taxon>Sar</taxon>
        <taxon>Alveolata</taxon>
        <taxon>Colpodellida</taxon>
        <taxon>Chromeraceae</taxon>
        <taxon>Chromera</taxon>
    </lineage>
</organism>
<dbReference type="EMBL" id="CDMZ01000943">
    <property type="protein sequence ID" value="CEM24408.1"/>
    <property type="molecule type" value="Genomic_DNA"/>
</dbReference>
<dbReference type="VEuPathDB" id="CryptoDB:Cvel_20554"/>
<dbReference type="PhylomeDB" id="A0A0G4G795"/>
<protein>
    <submittedName>
        <fullName evidence="1">Uncharacterized protein</fullName>
    </submittedName>
</protein>
<evidence type="ECO:0000313" key="1">
    <source>
        <dbReference type="EMBL" id="CEM24408.1"/>
    </source>
</evidence>
<name>A0A0G4G795_9ALVE</name>
<gene>
    <name evidence="1" type="ORF">Cvel_20554</name>
</gene>
<dbReference type="AlphaFoldDB" id="A0A0G4G795"/>
<reference evidence="1" key="1">
    <citation type="submission" date="2014-11" db="EMBL/GenBank/DDBJ databases">
        <authorList>
            <person name="Otto D Thomas"/>
            <person name="Naeem Raeece"/>
        </authorList>
    </citation>
    <scope>NUCLEOTIDE SEQUENCE</scope>
</reference>
<accession>A0A0G4G795</accession>
<sequence length="133" mass="16067">MEWLSSCFPSLFERRYVYTQTLITQTARDDFQHFDAWYGVVPSFAFTAQRQFKVSCRPDWARYRIAVSPLYAIFFNHSGEDIRKFTLESMDEFANCMKLKFAEPPKRPELFQNKFLKRFEFNDVFDYRTPPPR</sequence>
<proteinExistence type="predicted"/>